<name>A0A174GI06_9FIRM</name>
<comment type="cofactor">
    <cofactor evidence="1">
        <name>Mg(2+)</name>
        <dbReference type="ChEBI" id="CHEBI:18420"/>
    </cofactor>
</comment>
<dbReference type="RefSeq" id="WP_055214531.1">
    <property type="nucleotide sequence ID" value="NZ_CZAJ01000001.1"/>
</dbReference>
<keyword evidence="2" id="KW-0540">Nuclease</keyword>
<gene>
    <name evidence="5" type="ORF">ERS852497_00226</name>
</gene>
<evidence type="ECO:0000256" key="3">
    <source>
        <dbReference type="ARBA" id="ARBA00022801"/>
    </source>
</evidence>
<dbReference type="Pfam" id="PF08774">
    <property type="entry name" value="VRR_NUC"/>
    <property type="match status" value="1"/>
</dbReference>
<reference evidence="5 6" key="1">
    <citation type="submission" date="2015-09" db="EMBL/GenBank/DDBJ databases">
        <authorList>
            <consortium name="Pathogen Informatics"/>
        </authorList>
    </citation>
    <scope>NUCLEOTIDE SEQUENCE [LARGE SCALE GENOMIC DNA]</scope>
    <source>
        <strain evidence="5 6">2789STDY5834884</strain>
    </source>
</reference>
<dbReference type="AlphaFoldDB" id="A0A174GI06"/>
<evidence type="ECO:0000313" key="5">
    <source>
        <dbReference type="EMBL" id="CUO60636.1"/>
    </source>
</evidence>
<protein>
    <submittedName>
        <fullName evidence="5">VRR-NUC domain</fullName>
    </submittedName>
</protein>
<dbReference type="Proteomes" id="UP000095602">
    <property type="component" value="Unassembled WGS sequence"/>
</dbReference>
<dbReference type="GO" id="GO:0016788">
    <property type="term" value="F:hydrolase activity, acting on ester bonds"/>
    <property type="evidence" value="ECO:0007669"/>
    <property type="project" value="InterPro"/>
</dbReference>
<dbReference type="InterPro" id="IPR011856">
    <property type="entry name" value="tRNA_endonuc-like_dom_sf"/>
</dbReference>
<dbReference type="EMBL" id="CZAJ01000001">
    <property type="protein sequence ID" value="CUO60636.1"/>
    <property type="molecule type" value="Genomic_DNA"/>
</dbReference>
<dbReference type="Gene3D" id="3.40.1350.10">
    <property type="match status" value="1"/>
</dbReference>
<evidence type="ECO:0000256" key="2">
    <source>
        <dbReference type="ARBA" id="ARBA00022722"/>
    </source>
</evidence>
<evidence type="ECO:0000259" key="4">
    <source>
        <dbReference type="SMART" id="SM00990"/>
    </source>
</evidence>
<organism evidence="5 6">
    <name type="scientific">Agathobacter rectalis</name>
    <dbReference type="NCBI Taxonomy" id="39491"/>
    <lineage>
        <taxon>Bacteria</taxon>
        <taxon>Bacillati</taxon>
        <taxon>Bacillota</taxon>
        <taxon>Clostridia</taxon>
        <taxon>Lachnospirales</taxon>
        <taxon>Lachnospiraceae</taxon>
        <taxon>Agathobacter</taxon>
    </lineage>
</organism>
<dbReference type="GO" id="GO:0004518">
    <property type="term" value="F:nuclease activity"/>
    <property type="evidence" value="ECO:0007669"/>
    <property type="project" value="UniProtKB-KW"/>
</dbReference>
<evidence type="ECO:0000313" key="6">
    <source>
        <dbReference type="Proteomes" id="UP000095602"/>
    </source>
</evidence>
<dbReference type="InterPro" id="IPR014883">
    <property type="entry name" value="VRR_NUC"/>
</dbReference>
<dbReference type="SMART" id="SM00990">
    <property type="entry name" value="VRR_NUC"/>
    <property type="match status" value="1"/>
</dbReference>
<dbReference type="GO" id="GO:0003676">
    <property type="term" value="F:nucleic acid binding"/>
    <property type="evidence" value="ECO:0007669"/>
    <property type="project" value="InterPro"/>
</dbReference>
<sequence>MRNFRLDDESGHQEALFSWAAYRTGLMPELQYMYHVPNGGKRDKATAAVLKRQGVKAGVPDIMLPAARAGYHGLYIELKAGENTTTKKQKEWLEYLRQQGYYTAVCYGWQPAAQLIEQYLLHSDELTKEQETVTMR</sequence>
<feature type="domain" description="VRR-NUC" evidence="4">
    <location>
        <begin position="1"/>
        <end position="110"/>
    </location>
</feature>
<keyword evidence="3" id="KW-0378">Hydrolase</keyword>
<accession>A0A174GI06</accession>
<evidence type="ECO:0000256" key="1">
    <source>
        <dbReference type="ARBA" id="ARBA00001946"/>
    </source>
</evidence>
<proteinExistence type="predicted"/>